<dbReference type="InterPro" id="IPR002711">
    <property type="entry name" value="HNH"/>
</dbReference>
<organism evidence="4 5">
    <name type="scientific">Salinibacter ruber (strain M8)</name>
    <dbReference type="NCBI Taxonomy" id="761659"/>
    <lineage>
        <taxon>Bacteria</taxon>
        <taxon>Pseudomonadati</taxon>
        <taxon>Rhodothermota</taxon>
        <taxon>Rhodothermia</taxon>
        <taxon>Rhodothermales</taxon>
        <taxon>Salinibacteraceae</taxon>
        <taxon>Salinibacter</taxon>
    </lineage>
</organism>
<dbReference type="CDD" id="cd00085">
    <property type="entry name" value="HNHc"/>
    <property type="match status" value="1"/>
</dbReference>
<accession>D5HBN1</accession>
<feature type="compositionally biased region" description="Polar residues" evidence="1">
    <location>
        <begin position="1"/>
        <end position="46"/>
    </location>
</feature>
<dbReference type="SUPFAM" id="SSF52540">
    <property type="entry name" value="P-loop containing nucleoside triphosphate hydrolases"/>
    <property type="match status" value="1"/>
</dbReference>
<keyword evidence="4" id="KW-0378">Hydrolase</keyword>
<keyword evidence="4" id="KW-0347">Helicase</keyword>
<evidence type="ECO:0000313" key="4">
    <source>
        <dbReference type="EMBL" id="CBH25436.1"/>
    </source>
</evidence>
<dbReference type="EMBL" id="FP565814">
    <property type="protein sequence ID" value="CBH25436.1"/>
    <property type="molecule type" value="Genomic_DNA"/>
</dbReference>
<dbReference type="GO" id="GO:0004519">
    <property type="term" value="F:endonuclease activity"/>
    <property type="evidence" value="ECO:0007669"/>
    <property type="project" value="InterPro"/>
</dbReference>
<dbReference type="Gene3D" id="3.40.50.300">
    <property type="entry name" value="P-loop containing nucleotide triphosphate hydrolases"/>
    <property type="match status" value="2"/>
</dbReference>
<dbReference type="SMART" id="SM00487">
    <property type="entry name" value="DEXDc"/>
    <property type="match status" value="1"/>
</dbReference>
<dbReference type="InterPro" id="IPR027417">
    <property type="entry name" value="P-loop_NTPase"/>
</dbReference>
<dbReference type="InterPro" id="IPR003615">
    <property type="entry name" value="HNH_nuc"/>
</dbReference>
<dbReference type="GO" id="GO:0005829">
    <property type="term" value="C:cytosol"/>
    <property type="evidence" value="ECO:0007669"/>
    <property type="project" value="TreeGrafter"/>
</dbReference>
<name>D5HBN1_SALRM</name>
<dbReference type="InterPro" id="IPR014001">
    <property type="entry name" value="Helicase_ATP-bd"/>
</dbReference>
<protein>
    <submittedName>
        <fullName evidence="4">Helicase</fullName>
    </submittedName>
</protein>
<feature type="domain" description="Helicase C-terminal" evidence="3">
    <location>
        <begin position="467"/>
        <end position="616"/>
    </location>
</feature>
<dbReference type="InterPro" id="IPR001650">
    <property type="entry name" value="Helicase_C-like"/>
</dbReference>
<evidence type="ECO:0000256" key="1">
    <source>
        <dbReference type="SAM" id="MobiDB-lite"/>
    </source>
</evidence>
<feature type="compositionally biased region" description="Acidic residues" evidence="1">
    <location>
        <begin position="846"/>
        <end position="862"/>
    </location>
</feature>
<dbReference type="SMART" id="SM00507">
    <property type="entry name" value="HNHc"/>
    <property type="match status" value="1"/>
</dbReference>
<evidence type="ECO:0000259" key="2">
    <source>
        <dbReference type="PROSITE" id="PS51192"/>
    </source>
</evidence>
<feature type="domain" description="Helicase ATP-binding" evidence="2">
    <location>
        <begin position="240"/>
        <end position="406"/>
    </location>
</feature>
<dbReference type="KEGG" id="srm:SRM_02515"/>
<dbReference type="Proteomes" id="UP000000933">
    <property type="component" value="Chromosome"/>
</dbReference>
<dbReference type="Pfam" id="PF04851">
    <property type="entry name" value="ResIII"/>
    <property type="match status" value="1"/>
</dbReference>
<dbReference type="Pfam" id="PF01844">
    <property type="entry name" value="HNH"/>
    <property type="match status" value="1"/>
</dbReference>
<feature type="region of interest" description="Disordered" evidence="1">
    <location>
        <begin position="629"/>
        <end position="655"/>
    </location>
</feature>
<evidence type="ECO:0000259" key="3">
    <source>
        <dbReference type="PROSITE" id="PS51194"/>
    </source>
</evidence>
<dbReference type="SMART" id="SM00490">
    <property type="entry name" value="HELICc"/>
    <property type="match status" value="1"/>
</dbReference>
<gene>
    <name evidence="4" type="primary">mcrA</name>
    <name evidence="4" type="ordered locus">SRM_02515</name>
</gene>
<proteinExistence type="predicted"/>
<dbReference type="GO" id="GO:0003677">
    <property type="term" value="F:DNA binding"/>
    <property type="evidence" value="ECO:0007669"/>
    <property type="project" value="InterPro"/>
</dbReference>
<dbReference type="Pfam" id="PF00271">
    <property type="entry name" value="Helicase_C"/>
    <property type="match status" value="1"/>
</dbReference>
<dbReference type="GO" id="GO:0016787">
    <property type="term" value="F:hydrolase activity"/>
    <property type="evidence" value="ECO:0007669"/>
    <property type="project" value="InterPro"/>
</dbReference>
<sequence>MCSTPISSATRSTASLTGPTSTLGPTQSTRTTGASTSVPTTLKTSPPFTPSPCLSATAPLPPTAATTKTATVEKRNLSGCSPSSGTRVCLRPGPESIVGPVLLFLRTADGSADSTAPDMSRSRHIPEAVRRRVEYFDGQTCRECGRTIDGVSLRKHLDHREAFADGGEHAVFNLDPLCHECNRAKGDAPTERTNALRAQYDRQRTEIREYFRDTDAHIVGNDQLRTPQEEGYLALRDHFSAERATQRPAIVVLPTGCGKSGLLACAPFGIAEGRVLVVAPNLTIKDGLAEGTFSGTGNFYHFCDVLPPDARLPRVVALERGRVNEEDCRRADVIVANVQQLQGWLPLFPSDFFDLILVDEAHHAPADSWQNVNQAFPDAKKIYCTATPFRSDERPIRAEPVYRYALADAINAGYVKNIVRVDAVASEMTFTVEGEERSFTREEIMDLREETWFSRGVALSDVCNETIVDRSVQLLQAKTRRGTERHQILAAACSIRHAEQVAALYRSRGVEAAFVASRGMTTEERERRLRAYEHGDLDTMVHVGILGEGYDNKNISIAALFRPFRSVAPYTQFVGRALRALPNGTETDNLAHVVAHAGLNQDGHWQYFKHETEEAQVLADLDAWAQSHTEEGAGDTDTDASRDRSESDPAEVTSEEIEGFDVDAYLPVEGAEAEEAQADFAAMEEALDSLREKGLDVPDADHLKREIVERNHPLGDEDLPPPPNRPARERQAYRTMLNHAVRRAAGTVLHRLDLPSDEALVGVVGQGDEANNIEVVIRMLHRRVNAAVGRDDEATGRNGWSLAALKTAKERVPDIRDAVLAHIEDAGGNEGPEAPDTAPSPGPDPSDTEPQEDAWTADDVDWGDPFSSSG</sequence>
<feature type="region of interest" description="Disordered" evidence="1">
    <location>
        <begin position="824"/>
        <end position="870"/>
    </location>
</feature>
<feature type="compositionally biased region" description="Low complexity" evidence="1">
    <location>
        <begin position="51"/>
        <end position="70"/>
    </location>
</feature>
<reference evidence="4 5" key="1">
    <citation type="journal article" date="2010" name="ISME J.">
        <title>Fine-scale evolution: genomic, phenotypic and ecological differentiation in two coexisting Salinibacter ruber strains.</title>
        <authorList>
            <person name="Pena A."/>
            <person name="Teeling H."/>
            <person name="Huerta-Cepas J."/>
            <person name="Santos F."/>
            <person name="Yarza P."/>
            <person name="Brito-Echeverria J."/>
            <person name="Lucio M."/>
            <person name="Schmitt-Kopplin P."/>
            <person name="Meseguer I."/>
            <person name="Schenowitz C."/>
            <person name="Dossat C."/>
            <person name="Barbe V."/>
            <person name="Dopazo J."/>
            <person name="Rossello-Mora R."/>
            <person name="Schuler M."/>
            <person name="Glockner F.O."/>
            <person name="Amann R."/>
            <person name="Gabaldon T."/>
            <person name="Anton J."/>
        </authorList>
    </citation>
    <scope>NUCLEOTIDE SEQUENCE [LARGE SCALE GENOMIC DNA]</scope>
    <source>
        <strain evidence="4 5">M8</strain>
    </source>
</reference>
<dbReference type="InterPro" id="IPR050742">
    <property type="entry name" value="Helicase_Restrict-Modif_Enz"/>
</dbReference>
<dbReference type="GO" id="GO:0004386">
    <property type="term" value="F:helicase activity"/>
    <property type="evidence" value="ECO:0007669"/>
    <property type="project" value="UniProtKB-KW"/>
</dbReference>
<keyword evidence="4" id="KW-0067">ATP-binding</keyword>
<dbReference type="PANTHER" id="PTHR47396:SF1">
    <property type="entry name" value="ATP-DEPENDENT HELICASE IRC3-RELATED"/>
    <property type="match status" value="1"/>
</dbReference>
<dbReference type="GO" id="GO:0005524">
    <property type="term" value="F:ATP binding"/>
    <property type="evidence" value="ECO:0007669"/>
    <property type="project" value="InterPro"/>
</dbReference>
<evidence type="ECO:0000313" key="5">
    <source>
        <dbReference type="Proteomes" id="UP000000933"/>
    </source>
</evidence>
<dbReference type="Gene3D" id="1.10.30.50">
    <property type="match status" value="1"/>
</dbReference>
<dbReference type="HOGENOM" id="CLU_019933_0_0_10"/>
<feature type="region of interest" description="Disordered" evidence="1">
    <location>
        <begin position="1"/>
        <end position="70"/>
    </location>
</feature>
<keyword evidence="4" id="KW-0547">Nucleotide-binding</keyword>
<dbReference type="GO" id="GO:0008270">
    <property type="term" value="F:zinc ion binding"/>
    <property type="evidence" value="ECO:0007669"/>
    <property type="project" value="InterPro"/>
</dbReference>
<dbReference type="PROSITE" id="PS51192">
    <property type="entry name" value="HELICASE_ATP_BIND_1"/>
    <property type="match status" value="1"/>
</dbReference>
<dbReference type="PATRIC" id="fig|761659.10.peg.2738"/>
<dbReference type="AlphaFoldDB" id="D5HBN1"/>
<dbReference type="PANTHER" id="PTHR47396">
    <property type="entry name" value="TYPE I RESTRICTION ENZYME ECOKI R PROTEIN"/>
    <property type="match status" value="1"/>
</dbReference>
<reference evidence="5" key="2">
    <citation type="submission" date="2010-04" db="EMBL/GenBank/DDBJ databases">
        <title>Genome sequence of Salinibacter ruber M8.</title>
        <authorList>
            <consortium name="Genoscope"/>
        </authorList>
    </citation>
    <scope>NUCLEOTIDE SEQUENCE [LARGE SCALE GENOMIC DNA]</scope>
    <source>
        <strain evidence="5">M8</strain>
    </source>
</reference>
<dbReference type="InterPro" id="IPR006935">
    <property type="entry name" value="Helicase/UvrB_N"/>
</dbReference>
<dbReference type="PROSITE" id="PS51194">
    <property type="entry name" value="HELICASE_CTER"/>
    <property type="match status" value="1"/>
</dbReference>